<organism evidence="1 2">
    <name type="scientific">Winslowiella toletana</name>
    <dbReference type="NCBI Taxonomy" id="92490"/>
    <lineage>
        <taxon>Bacteria</taxon>
        <taxon>Pseudomonadati</taxon>
        <taxon>Pseudomonadota</taxon>
        <taxon>Gammaproteobacteria</taxon>
        <taxon>Enterobacterales</taxon>
        <taxon>Erwiniaceae</taxon>
        <taxon>Winslowiella</taxon>
    </lineage>
</organism>
<sequence>MRAARTPSLRIVQLIDTSGENAAPTGSAGEPFSPPVLLFGIMFFLPGQQFKDTKEKDFRLS</sequence>
<proteinExistence type="predicted"/>
<comment type="caution">
    <text evidence="1">The sequence shown here is derived from an EMBL/GenBank/DDBJ whole genome shotgun (WGS) entry which is preliminary data.</text>
</comment>
<evidence type="ECO:0000313" key="1">
    <source>
        <dbReference type="EMBL" id="MBP2168703.1"/>
    </source>
</evidence>
<name>A0ABS4P9S5_9GAMM</name>
<reference evidence="2" key="1">
    <citation type="submission" date="2023-07" db="EMBL/GenBank/DDBJ databases">
        <title>Genome mining of underrepresented organisms for secondary metabolites.</title>
        <authorList>
            <person name="D'Agostino P.M."/>
        </authorList>
    </citation>
    <scope>NUCLEOTIDE SEQUENCE [LARGE SCALE GENOMIC DNA]</scope>
    <source>
        <strain evidence="2">WS4403</strain>
    </source>
</reference>
<dbReference type="Proteomes" id="UP001195624">
    <property type="component" value="Unassembled WGS sequence"/>
</dbReference>
<gene>
    <name evidence="1" type="ORF">J2125_001895</name>
</gene>
<keyword evidence="2" id="KW-1185">Reference proteome</keyword>
<dbReference type="EMBL" id="JAGGMQ010000001">
    <property type="protein sequence ID" value="MBP2168703.1"/>
    <property type="molecule type" value="Genomic_DNA"/>
</dbReference>
<protein>
    <submittedName>
        <fullName evidence="1">Uncharacterized protein</fullName>
    </submittedName>
</protein>
<evidence type="ECO:0000313" key="2">
    <source>
        <dbReference type="Proteomes" id="UP001195624"/>
    </source>
</evidence>
<accession>A0ABS4P9S5</accession>